<dbReference type="OrthoDB" id="2289628at2759"/>
<feature type="region of interest" description="Disordered" evidence="2">
    <location>
        <begin position="171"/>
        <end position="193"/>
    </location>
</feature>
<evidence type="ECO:0000256" key="2">
    <source>
        <dbReference type="SAM" id="MobiDB-lite"/>
    </source>
</evidence>
<feature type="region of interest" description="Disordered" evidence="2">
    <location>
        <begin position="217"/>
        <end position="250"/>
    </location>
</feature>
<evidence type="ECO:0000313" key="4">
    <source>
        <dbReference type="RefSeq" id="XP_012674891.1"/>
    </source>
</evidence>
<feature type="compositionally biased region" description="Low complexity" evidence="2">
    <location>
        <begin position="97"/>
        <end position="113"/>
    </location>
</feature>
<proteinExistence type="predicted"/>
<dbReference type="Proteomes" id="UP000515152">
    <property type="component" value="Chromosome 20"/>
</dbReference>
<dbReference type="PANTHER" id="PTHR48190">
    <property type="entry name" value="PROGRAMMED CELL DEATH PROTEIN 7"/>
    <property type="match status" value="1"/>
</dbReference>
<accession>A0A6P8H4T1</accession>
<dbReference type="GeneTree" id="ENSGT00390000017392"/>
<feature type="compositionally biased region" description="Polar residues" evidence="2">
    <location>
        <begin position="1"/>
        <end position="24"/>
    </location>
</feature>
<dbReference type="InterPro" id="IPR031974">
    <property type="entry name" value="PDCD7"/>
</dbReference>
<gene>
    <name evidence="4 5" type="primary">pdcd7</name>
</gene>
<dbReference type="KEGG" id="char:105893092"/>
<keyword evidence="3" id="KW-1185">Reference proteome</keyword>
<dbReference type="RefSeq" id="XP_012674891.1">
    <property type="nucleotide sequence ID" value="XM_012819437.3"/>
</dbReference>
<dbReference type="Pfam" id="PF16021">
    <property type="entry name" value="PDCD7"/>
    <property type="match status" value="1"/>
</dbReference>
<feature type="compositionally biased region" description="Basic and acidic residues" evidence="2">
    <location>
        <begin position="238"/>
        <end position="250"/>
    </location>
</feature>
<sequence length="594" mass="68530">MDNSQYYTPGGNQHQATNPPNMENNFAPRGGPYYPSPSVGFPPTPYQPPRTAVQGNVDNSSRPNFWTGPNVYQPTQPQNAPPWPPFPPLPGPGNAGYGYPQPQYQTPPGFEGHPCPPNPPPFEFNPSRPPPVFCEPESNQVSAFIEAQRNACSVSQQPGFESHNVGVSNQWAPGPTAGHQNNRDNNRSFNNTRNFANTEFQTAEEINRRDNERCQRGFNDYFNEPQPNQQRYQPLEHAQPDEESRQRKQDEQWLQNFALKRKIKTIPQKSRTEMPSVSQMKEDLYGAVKLVSELSLICQTLKLNLENDTVWTESYSEAAELKKNVQERLSFLSDPEAKSSIKKKLMTIRNKRIRIRRKKIEHVEEDQKQEERLAERVAAIDKWMLKRIQQVEEKKREKELKRAADSVLSEVRKKQGDAKKMLDILKALEKLRKLRKEAASRKGVYPEKESDEVFEGHLLRLRALIGKRMTVYNAEEKALRVMLEGEQEEERKRDLEKRLKKEREKLLQRKQQAEIMLFGDDIPRDHPLHAFRDFYLQADSSFPALLQIRREWDMFLVPADHPDGSALPEGWVLPEPPADEAWACALEKHISLTD</sequence>
<feature type="region of interest" description="Disordered" evidence="2">
    <location>
        <begin position="1"/>
        <end position="135"/>
    </location>
</feature>
<keyword evidence="1" id="KW-0175">Coiled coil</keyword>
<dbReference type="CTD" id="10081"/>
<dbReference type="GeneID" id="105893092"/>
<dbReference type="InterPro" id="IPR052831">
    <property type="entry name" value="Apoptosis_promoter"/>
</dbReference>
<dbReference type="GO" id="GO:0005689">
    <property type="term" value="C:U12-type spliceosomal complex"/>
    <property type="evidence" value="ECO:0007669"/>
    <property type="project" value="TreeGrafter"/>
</dbReference>
<evidence type="ECO:0000313" key="5">
    <source>
        <dbReference type="RefSeq" id="XP_031442707.1"/>
    </source>
</evidence>
<feature type="compositionally biased region" description="Pro residues" evidence="2">
    <location>
        <begin position="79"/>
        <end position="91"/>
    </location>
</feature>
<feature type="compositionally biased region" description="Pro residues" evidence="2">
    <location>
        <begin position="114"/>
        <end position="133"/>
    </location>
</feature>
<evidence type="ECO:0000313" key="3">
    <source>
        <dbReference type="Proteomes" id="UP000515152"/>
    </source>
</evidence>
<reference evidence="4 5" key="1">
    <citation type="submission" date="2025-04" db="UniProtKB">
        <authorList>
            <consortium name="RefSeq"/>
        </authorList>
    </citation>
    <scope>IDENTIFICATION</scope>
</reference>
<protein>
    <submittedName>
        <fullName evidence="4">Programmed cell death protein 7 isoform X1</fullName>
    </submittedName>
    <submittedName>
        <fullName evidence="5">Programmed cell death protein 7 isoform X2</fullName>
    </submittedName>
</protein>
<dbReference type="RefSeq" id="XP_031442707.1">
    <property type="nucleotide sequence ID" value="XM_031586847.2"/>
</dbReference>
<dbReference type="AlphaFoldDB" id="A0A6P8H4T1"/>
<feature type="coiled-coil region" evidence="1">
    <location>
        <begin position="485"/>
        <end position="516"/>
    </location>
</feature>
<evidence type="ECO:0000256" key="1">
    <source>
        <dbReference type="SAM" id="Coils"/>
    </source>
</evidence>
<feature type="compositionally biased region" description="Polar residues" evidence="2">
    <location>
        <begin position="53"/>
        <end position="64"/>
    </location>
</feature>
<name>A0A6P8H4T1_CLUHA</name>
<organism evidence="3 5">
    <name type="scientific">Clupea harengus</name>
    <name type="common">Atlantic herring</name>
    <dbReference type="NCBI Taxonomy" id="7950"/>
    <lineage>
        <taxon>Eukaryota</taxon>
        <taxon>Metazoa</taxon>
        <taxon>Chordata</taxon>
        <taxon>Craniata</taxon>
        <taxon>Vertebrata</taxon>
        <taxon>Euteleostomi</taxon>
        <taxon>Actinopterygii</taxon>
        <taxon>Neopterygii</taxon>
        <taxon>Teleostei</taxon>
        <taxon>Clupei</taxon>
        <taxon>Clupeiformes</taxon>
        <taxon>Clupeoidei</taxon>
        <taxon>Clupeidae</taxon>
        <taxon>Clupea</taxon>
    </lineage>
</organism>
<dbReference type="PANTHER" id="PTHR48190:SF2">
    <property type="entry name" value="PROGRAMMED CELL DEATH PROTEIN 7"/>
    <property type="match status" value="1"/>
</dbReference>